<dbReference type="Pfam" id="PF00535">
    <property type="entry name" value="Glycos_transf_2"/>
    <property type="match status" value="1"/>
</dbReference>
<proteinExistence type="predicted"/>
<dbReference type="PANTHER" id="PTHR43685">
    <property type="entry name" value="GLYCOSYLTRANSFERASE"/>
    <property type="match status" value="1"/>
</dbReference>
<evidence type="ECO:0000313" key="3">
    <source>
        <dbReference type="Proteomes" id="UP000228900"/>
    </source>
</evidence>
<dbReference type="PANTHER" id="PTHR43685:SF2">
    <property type="entry name" value="GLYCOSYLTRANSFERASE 2-LIKE DOMAIN-CONTAINING PROTEIN"/>
    <property type="match status" value="1"/>
</dbReference>
<accession>A0A2M6WNX7</accession>
<dbReference type="SUPFAM" id="SSF53448">
    <property type="entry name" value="Nucleotide-diphospho-sugar transferases"/>
    <property type="match status" value="1"/>
</dbReference>
<dbReference type="AlphaFoldDB" id="A0A2M6WNX7"/>
<dbReference type="Gene3D" id="3.90.550.10">
    <property type="entry name" value="Spore Coat Polysaccharide Biosynthesis Protein SpsA, Chain A"/>
    <property type="match status" value="1"/>
</dbReference>
<dbReference type="CDD" id="cd00761">
    <property type="entry name" value="Glyco_tranf_GTA_type"/>
    <property type="match status" value="1"/>
</dbReference>
<sequence length="233" mass="26501">MISVIIPVYNQADKITKTLESLVRQTYQDFEVIIINDGSTDNLDGALEKFLNQTKSNNTFFIVHQKNHGAPSARNNGWRKSRGNYFLFCDADAVLVPEALEMMLNELIAHPEVSYIYSSFMWGSKLFKLGPFDAAKLQQTPYIHTMSLIRQNDFPATGWDESIKKLQDWDLWLTMLEQGHGGLWIDKILFKVVPGGKISSWLPAAAYKLFPFLPAVKKYNAAMKIVKTKHGLI</sequence>
<dbReference type="InterPro" id="IPR001173">
    <property type="entry name" value="Glyco_trans_2-like"/>
</dbReference>
<name>A0A2M6WNX7_9BACT</name>
<dbReference type="InterPro" id="IPR029044">
    <property type="entry name" value="Nucleotide-diphossugar_trans"/>
</dbReference>
<comment type="caution">
    <text evidence="2">The sequence shown here is derived from an EMBL/GenBank/DDBJ whole genome shotgun (WGS) entry which is preliminary data.</text>
</comment>
<gene>
    <name evidence="2" type="ORF">COT98_03480</name>
</gene>
<evidence type="ECO:0000313" key="2">
    <source>
        <dbReference type="EMBL" id="PIT94480.1"/>
    </source>
</evidence>
<evidence type="ECO:0000259" key="1">
    <source>
        <dbReference type="Pfam" id="PF00535"/>
    </source>
</evidence>
<dbReference type="Proteomes" id="UP000228900">
    <property type="component" value="Unassembled WGS sequence"/>
</dbReference>
<dbReference type="InterPro" id="IPR050834">
    <property type="entry name" value="Glycosyltransf_2"/>
</dbReference>
<organism evidence="2 3">
    <name type="scientific">Candidatus Falkowbacteria bacterium CG10_big_fil_rev_8_21_14_0_10_39_9</name>
    <dbReference type="NCBI Taxonomy" id="1974566"/>
    <lineage>
        <taxon>Bacteria</taxon>
        <taxon>Candidatus Falkowiibacteriota</taxon>
    </lineage>
</organism>
<protein>
    <recommendedName>
        <fullName evidence="1">Glycosyltransferase 2-like domain-containing protein</fullName>
    </recommendedName>
</protein>
<reference evidence="3" key="1">
    <citation type="submission" date="2017-09" db="EMBL/GenBank/DDBJ databases">
        <title>Depth-based differentiation of microbial function through sediment-hosted aquifers and enrichment of novel symbionts in the deep terrestrial subsurface.</title>
        <authorList>
            <person name="Probst A.J."/>
            <person name="Ladd B."/>
            <person name="Jarett J.K."/>
            <person name="Geller-Mcgrath D.E."/>
            <person name="Sieber C.M.K."/>
            <person name="Emerson J.B."/>
            <person name="Anantharaman K."/>
            <person name="Thomas B.C."/>
            <person name="Malmstrom R."/>
            <person name="Stieglmeier M."/>
            <person name="Klingl A."/>
            <person name="Woyke T."/>
            <person name="Ryan C.M."/>
            <person name="Banfield J.F."/>
        </authorList>
    </citation>
    <scope>NUCLEOTIDE SEQUENCE [LARGE SCALE GENOMIC DNA]</scope>
</reference>
<dbReference type="EMBL" id="PFAQ01000047">
    <property type="protein sequence ID" value="PIT94480.1"/>
    <property type="molecule type" value="Genomic_DNA"/>
</dbReference>
<feature type="domain" description="Glycosyltransferase 2-like" evidence="1">
    <location>
        <begin position="3"/>
        <end position="129"/>
    </location>
</feature>